<feature type="signal peptide" evidence="1">
    <location>
        <begin position="1"/>
        <end position="30"/>
    </location>
</feature>
<dbReference type="KEGG" id="prag:EKN56_05390"/>
<reference evidence="3 4" key="1">
    <citation type="submission" date="2019-03" db="EMBL/GenBank/DDBJ databases">
        <title>Pragia sp. nov. isolated from the gut tract of Carduelis flavirostris.</title>
        <authorList>
            <person name="Ge Y."/>
        </authorList>
    </citation>
    <scope>NUCLEOTIDE SEQUENCE [LARGE SCALE GENOMIC DNA]</scope>
    <source>
        <strain evidence="3 4">CF-458</strain>
    </source>
</reference>
<dbReference type="InterPro" id="IPR050902">
    <property type="entry name" value="ABC_Transporter_SBP"/>
</dbReference>
<dbReference type="InterPro" id="IPR002491">
    <property type="entry name" value="ABC_transptr_periplasmic_BD"/>
</dbReference>
<organism evidence="3 4">
    <name type="scientific">Limnobaculum zhutongyuii</name>
    <dbReference type="NCBI Taxonomy" id="2498113"/>
    <lineage>
        <taxon>Bacteria</taxon>
        <taxon>Pseudomonadati</taxon>
        <taxon>Pseudomonadota</taxon>
        <taxon>Gammaproteobacteria</taxon>
        <taxon>Enterobacterales</taxon>
        <taxon>Budviciaceae</taxon>
        <taxon>Limnobaculum</taxon>
    </lineage>
</organism>
<sequence>MKQLNHSLAKRFSLSLLLGSSLLFSAGAWAETITDIADRKVELPKKVDRILLGEGRLIYAVALLEGDKPLDRIAGWQGDFRKLDPHTYAAYKAKFPEIDKIPLIGNTTAESISPEKVLTLKPDVAIFGLSGHGPGRSSELVTQLEKAGVPVVFIDFRTAPLKNTVPSMRILGKALQREEQAERYIKFYQDNVAKITNVTKDIPEDQKPKVFIELKAATAEDCCGTAGNGNMGDFIDLAGGANIAKNLLPGALGTVNLEKIIATNPDVYIASGARGADAKGPGVKLGADVSYDVARASLESALKRKGIDTLPAVKEGRTYAIWHSFYNSPYNVLAIQEFGKWFYPEKFKDINTNETMKTLYKDFLAIEPTGTYWVGAVGENNK</sequence>
<dbReference type="Proteomes" id="UP000293154">
    <property type="component" value="Chromosome"/>
</dbReference>
<dbReference type="CDD" id="cd01139">
    <property type="entry name" value="TroA_f"/>
    <property type="match status" value="1"/>
</dbReference>
<accession>A0A411WI80</accession>
<dbReference type="AlphaFoldDB" id="A0A411WI80"/>
<keyword evidence="1" id="KW-0732">Signal</keyword>
<name>A0A411WI80_9GAMM</name>
<evidence type="ECO:0000313" key="4">
    <source>
        <dbReference type="Proteomes" id="UP000293154"/>
    </source>
</evidence>
<feature type="chain" id="PRO_5019373694" evidence="1">
    <location>
        <begin position="31"/>
        <end position="382"/>
    </location>
</feature>
<dbReference type="PANTHER" id="PTHR30535">
    <property type="entry name" value="VITAMIN B12-BINDING PROTEIN"/>
    <property type="match status" value="1"/>
</dbReference>
<dbReference type="Pfam" id="PF01497">
    <property type="entry name" value="Peripla_BP_2"/>
    <property type="match status" value="1"/>
</dbReference>
<proteinExistence type="predicted"/>
<dbReference type="RefSeq" id="WP_130590868.1">
    <property type="nucleotide sequence ID" value="NZ_CP034752.1"/>
</dbReference>
<evidence type="ECO:0000256" key="1">
    <source>
        <dbReference type="SAM" id="SignalP"/>
    </source>
</evidence>
<feature type="domain" description="Fe/B12 periplasmic-binding" evidence="2">
    <location>
        <begin position="49"/>
        <end position="350"/>
    </location>
</feature>
<evidence type="ECO:0000313" key="3">
    <source>
        <dbReference type="EMBL" id="QBH95884.1"/>
    </source>
</evidence>
<keyword evidence="4" id="KW-1185">Reference proteome</keyword>
<dbReference type="Gene3D" id="3.40.50.1980">
    <property type="entry name" value="Nitrogenase molybdenum iron protein domain"/>
    <property type="match status" value="2"/>
</dbReference>
<evidence type="ECO:0000259" key="2">
    <source>
        <dbReference type="PROSITE" id="PS50983"/>
    </source>
</evidence>
<gene>
    <name evidence="3" type="ORF">EKN56_05390</name>
</gene>
<dbReference type="OrthoDB" id="9775594at2"/>
<dbReference type="PROSITE" id="PS50983">
    <property type="entry name" value="FE_B12_PBP"/>
    <property type="match status" value="1"/>
</dbReference>
<dbReference type="EMBL" id="CP034752">
    <property type="protein sequence ID" value="QBH95884.1"/>
    <property type="molecule type" value="Genomic_DNA"/>
</dbReference>
<dbReference type="SUPFAM" id="SSF53807">
    <property type="entry name" value="Helical backbone' metal receptor"/>
    <property type="match status" value="1"/>
</dbReference>
<protein>
    <submittedName>
        <fullName evidence="3">Iron ABC transporter substrate-binding protein</fullName>
    </submittedName>
</protein>
<dbReference type="PANTHER" id="PTHR30535:SF34">
    <property type="entry name" value="MOLYBDATE-BINDING PROTEIN MOLA"/>
    <property type="match status" value="1"/>
</dbReference>